<gene>
    <name evidence="5" type="ordered locus">Acav_1149</name>
</gene>
<evidence type="ECO:0000313" key="6">
    <source>
        <dbReference type="Proteomes" id="UP000002482"/>
    </source>
</evidence>
<proteinExistence type="predicted"/>
<reference evidence="5" key="1">
    <citation type="submission" date="2011-02" db="EMBL/GenBank/DDBJ databases">
        <title>Complete sequence of Acidovorax avenae subsp. avenae ATCC 19860.</title>
        <authorList>
            <consortium name="US DOE Joint Genome Institute"/>
            <person name="Lucas S."/>
            <person name="Copeland A."/>
            <person name="Lapidus A."/>
            <person name="Cheng J.-F."/>
            <person name="Goodwin L."/>
            <person name="Pitluck S."/>
            <person name="Chertkov O."/>
            <person name="Held B."/>
            <person name="Detter J.C."/>
            <person name="Han C."/>
            <person name="Tapia R."/>
            <person name="Land M."/>
            <person name="Hauser L."/>
            <person name="Kyrpides N."/>
            <person name="Ivanova N."/>
            <person name="Ovchinnikova G."/>
            <person name="Pagani I."/>
            <person name="Gordon S."/>
            <person name="Woyke T."/>
        </authorList>
    </citation>
    <scope>NUCLEOTIDE SEQUENCE</scope>
    <source>
        <strain evidence="5">ATCC 19860</strain>
    </source>
</reference>
<dbReference type="InterPro" id="IPR050204">
    <property type="entry name" value="AraC_XylS_family_regulators"/>
</dbReference>
<evidence type="ECO:0000259" key="4">
    <source>
        <dbReference type="PROSITE" id="PS01124"/>
    </source>
</evidence>
<feature type="domain" description="HTH araC/xylS-type" evidence="4">
    <location>
        <begin position="158"/>
        <end position="257"/>
    </location>
</feature>
<dbReference type="OrthoDB" id="3631840at2"/>
<keyword evidence="3" id="KW-0804">Transcription</keyword>
<dbReference type="KEGG" id="aaa:Acav_1149"/>
<sequence length="278" mass="29693">MSTTNQLHLWDDRFFYITEAIQSGLTARASATLLASATGRPFVLVALDGTVLRCTAALVAPHVPRQLDADGCGLLSLNVDPASGTFRRLAARLDGRGILPLDAAGFGALREDFEGALHGELDSPALRRLSGGMLDAACGCAVKRSRGGDRPCLDPRVERVLQRMRDAGSHGMAVPLCDLAAVACLSPGRLTHLFHEQTGLSIKRYLLWSKIRRTVQMMASGMPLTGIALAGGFTDGAHMSRTFQRCFGLTPSFLADAGRVDVFVDDCAHTAWRGAQAC</sequence>
<organism evidence="5 6">
    <name type="scientific">Paracidovorax avenae (strain ATCC 19860 / DSM 7227 / CCUG 15838 / JCM 20985 / LMG 2117 / NCPPB 1011)</name>
    <name type="common">Acidovorax avenae</name>
    <dbReference type="NCBI Taxonomy" id="643561"/>
    <lineage>
        <taxon>Bacteria</taxon>
        <taxon>Pseudomonadati</taxon>
        <taxon>Pseudomonadota</taxon>
        <taxon>Betaproteobacteria</taxon>
        <taxon>Burkholderiales</taxon>
        <taxon>Comamonadaceae</taxon>
        <taxon>Paracidovorax</taxon>
    </lineage>
</organism>
<protein>
    <submittedName>
        <fullName evidence="5">Helix-turn-helix, AraC domain protein</fullName>
    </submittedName>
</protein>
<keyword evidence="2" id="KW-0238">DNA-binding</keyword>
<keyword evidence="1" id="KW-0805">Transcription regulation</keyword>
<dbReference type="Pfam" id="PF12833">
    <property type="entry name" value="HTH_18"/>
    <property type="match status" value="1"/>
</dbReference>
<dbReference type="GO" id="GO:0003700">
    <property type="term" value="F:DNA-binding transcription factor activity"/>
    <property type="evidence" value="ECO:0007669"/>
    <property type="project" value="InterPro"/>
</dbReference>
<dbReference type="PANTHER" id="PTHR46796">
    <property type="entry name" value="HTH-TYPE TRANSCRIPTIONAL ACTIVATOR RHAS-RELATED"/>
    <property type="match status" value="1"/>
</dbReference>
<name>F0QCS8_PARA1</name>
<dbReference type="AlphaFoldDB" id="F0QCS8"/>
<dbReference type="GeneID" id="34239183"/>
<evidence type="ECO:0000256" key="2">
    <source>
        <dbReference type="ARBA" id="ARBA00023125"/>
    </source>
</evidence>
<evidence type="ECO:0000313" key="5">
    <source>
        <dbReference type="EMBL" id="ADX45071.1"/>
    </source>
</evidence>
<dbReference type="SMART" id="SM00342">
    <property type="entry name" value="HTH_ARAC"/>
    <property type="match status" value="1"/>
</dbReference>
<accession>F0QCS8</accession>
<evidence type="ECO:0000256" key="1">
    <source>
        <dbReference type="ARBA" id="ARBA00023015"/>
    </source>
</evidence>
<dbReference type="GO" id="GO:0043565">
    <property type="term" value="F:sequence-specific DNA binding"/>
    <property type="evidence" value="ECO:0007669"/>
    <property type="project" value="InterPro"/>
</dbReference>
<dbReference type="PROSITE" id="PS01124">
    <property type="entry name" value="HTH_ARAC_FAMILY_2"/>
    <property type="match status" value="1"/>
</dbReference>
<dbReference type="SUPFAM" id="SSF46689">
    <property type="entry name" value="Homeodomain-like"/>
    <property type="match status" value="1"/>
</dbReference>
<dbReference type="InterPro" id="IPR009057">
    <property type="entry name" value="Homeodomain-like_sf"/>
</dbReference>
<dbReference type="Proteomes" id="UP000002482">
    <property type="component" value="Chromosome"/>
</dbReference>
<dbReference type="InterPro" id="IPR018060">
    <property type="entry name" value="HTH_AraC"/>
</dbReference>
<dbReference type="HOGENOM" id="CLU_073078_1_0_4"/>
<dbReference type="RefSeq" id="WP_013593610.1">
    <property type="nucleotide sequence ID" value="NC_015138.1"/>
</dbReference>
<evidence type="ECO:0000256" key="3">
    <source>
        <dbReference type="ARBA" id="ARBA00023163"/>
    </source>
</evidence>
<dbReference type="EMBL" id="CP002521">
    <property type="protein sequence ID" value="ADX45071.1"/>
    <property type="molecule type" value="Genomic_DNA"/>
</dbReference>
<keyword evidence="6" id="KW-1185">Reference proteome</keyword>
<dbReference type="Gene3D" id="1.10.10.60">
    <property type="entry name" value="Homeodomain-like"/>
    <property type="match status" value="1"/>
</dbReference>